<dbReference type="Pfam" id="PF04229">
    <property type="entry name" value="GrpB"/>
    <property type="match status" value="1"/>
</dbReference>
<dbReference type="Proteomes" id="UP000605148">
    <property type="component" value="Unassembled WGS sequence"/>
</dbReference>
<feature type="coiled-coil region" evidence="1">
    <location>
        <begin position="128"/>
        <end position="155"/>
    </location>
</feature>
<evidence type="ECO:0008006" key="4">
    <source>
        <dbReference type="Google" id="ProtNLM"/>
    </source>
</evidence>
<dbReference type="PANTHER" id="PTHR34822">
    <property type="entry name" value="GRPB DOMAIN PROTEIN (AFU_ORTHOLOGUE AFUA_1G01530)"/>
    <property type="match status" value="1"/>
</dbReference>
<dbReference type="PANTHER" id="PTHR34822:SF1">
    <property type="entry name" value="GRPB FAMILY PROTEIN"/>
    <property type="match status" value="1"/>
</dbReference>
<dbReference type="EMBL" id="BMFA01000005">
    <property type="protein sequence ID" value="GGB47552.1"/>
    <property type="molecule type" value="Genomic_DNA"/>
</dbReference>
<reference evidence="2" key="2">
    <citation type="submission" date="2020-09" db="EMBL/GenBank/DDBJ databases">
        <authorList>
            <person name="Sun Q."/>
            <person name="Zhou Y."/>
        </authorList>
    </citation>
    <scope>NUCLEOTIDE SEQUENCE</scope>
    <source>
        <strain evidence="2">CGMCC 1.12426</strain>
    </source>
</reference>
<gene>
    <name evidence="2" type="ORF">GCM10011316_19630</name>
</gene>
<dbReference type="AlphaFoldDB" id="A0A916TLN8"/>
<reference evidence="2" key="1">
    <citation type="journal article" date="2014" name="Int. J. Syst. Evol. Microbiol.">
        <title>Complete genome sequence of Corynebacterium casei LMG S-19264T (=DSM 44701T), isolated from a smear-ripened cheese.</title>
        <authorList>
            <consortium name="US DOE Joint Genome Institute (JGI-PGF)"/>
            <person name="Walter F."/>
            <person name="Albersmeier A."/>
            <person name="Kalinowski J."/>
            <person name="Ruckert C."/>
        </authorList>
    </citation>
    <scope>NUCLEOTIDE SEQUENCE</scope>
    <source>
        <strain evidence="2">CGMCC 1.12426</strain>
    </source>
</reference>
<evidence type="ECO:0000313" key="2">
    <source>
        <dbReference type="EMBL" id="GGB47552.1"/>
    </source>
</evidence>
<dbReference type="Gene3D" id="3.30.460.10">
    <property type="entry name" value="Beta Polymerase, domain 2"/>
    <property type="match status" value="1"/>
</dbReference>
<sequence>MAIHLVEHDQAWANDFSAIAAALNGRLGARVLRYDHVGSTAVAGLAAKPKIHVDATLRSASDLAEAVCLIVREGYDDLGFLYSTDECQLTFAANRIGAHTARFGPFRVGHRLCLCFPGSPGARNRLRFRDQLRARKDLRAAYETLKRQSAQLHSANGDWTGYSRSKTAFIETVLTG</sequence>
<dbReference type="OrthoDB" id="9799092at2"/>
<dbReference type="InterPro" id="IPR007344">
    <property type="entry name" value="GrpB/CoaE"/>
</dbReference>
<name>A0A916TLN8_9HYPH</name>
<evidence type="ECO:0000313" key="3">
    <source>
        <dbReference type="Proteomes" id="UP000605148"/>
    </source>
</evidence>
<dbReference type="RefSeq" id="WP_150495949.1">
    <property type="nucleotide sequence ID" value="NZ_BMFA01000005.1"/>
</dbReference>
<proteinExistence type="predicted"/>
<organism evidence="2 3">
    <name type="scientific">Roseibium aquae</name>
    <dbReference type="NCBI Taxonomy" id="1323746"/>
    <lineage>
        <taxon>Bacteria</taxon>
        <taxon>Pseudomonadati</taxon>
        <taxon>Pseudomonadota</taxon>
        <taxon>Alphaproteobacteria</taxon>
        <taxon>Hyphomicrobiales</taxon>
        <taxon>Stappiaceae</taxon>
        <taxon>Roseibium</taxon>
    </lineage>
</organism>
<comment type="caution">
    <text evidence="2">The sequence shown here is derived from an EMBL/GenBank/DDBJ whole genome shotgun (WGS) entry which is preliminary data.</text>
</comment>
<dbReference type="SUPFAM" id="SSF81301">
    <property type="entry name" value="Nucleotidyltransferase"/>
    <property type="match status" value="1"/>
</dbReference>
<evidence type="ECO:0000256" key="1">
    <source>
        <dbReference type="SAM" id="Coils"/>
    </source>
</evidence>
<accession>A0A916TLN8</accession>
<protein>
    <recommendedName>
        <fullName evidence="4">GrpB protein</fullName>
    </recommendedName>
</protein>
<keyword evidence="3" id="KW-1185">Reference proteome</keyword>
<dbReference type="InterPro" id="IPR043519">
    <property type="entry name" value="NT_sf"/>
</dbReference>
<keyword evidence="1" id="KW-0175">Coiled coil</keyword>